<feature type="compositionally biased region" description="Polar residues" evidence="1">
    <location>
        <begin position="616"/>
        <end position="629"/>
    </location>
</feature>
<feature type="compositionally biased region" description="Polar residues" evidence="1">
    <location>
        <begin position="900"/>
        <end position="917"/>
    </location>
</feature>
<reference evidence="2 3" key="1">
    <citation type="submission" date="2021-02" db="EMBL/GenBank/DDBJ databases">
        <title>Porcisia hertigi Genome sequencing and assembly.</title>
        <authorList>
            <person name="Almutairi H."/>
            <person name="Gatherer D."/>
        </authorList>
    </citation>
    <scope>NUCLEOTIDE SEQUENCE [LARGE SCALE GENOMIC DNA]</scope>
    <source>
        <strain evidence="2 3">C119</strain>
    </source>
</reference>
<dbReference type="RefSeq" id="XP_067757634.1">
    <property type="nucleotide sequence ID" value="XM_067901928.1"/>
</dbReference>
<dbReference type="GeneID" id="94292005"/>
<feature type="region of interest" description="Disordered" evidence="1">
    <location>
        <begin position="738"/>
        <end position="815"/>
    </location>
</feature>
<accession>A0A836HVC6</accession>
<dbReference type="EMBL" id="JAFJZO010000020">
    <property type="protein sequence ID" value="KAG5506472.1"/>
    <property type="molecule type" value="Genomic_DNA"/>
</dbReference>
<evidence type="ECO:0000256" key="1">
    <source>
        <dbReference type="SAM" id="MobiDB-lite"/>
    </source>
</evidence>
<feature type="compositionally biased region" description="Polar residues" evidence="1">
    <location>
        <begin position="847"/>
        <end position="863"/>
    </location>
</feature>
<dbReference type="OrthoDB" id="267882at2759"/>
<feature type="compositionally biased region" description="Polar residues" evidence="1">
    <location>
        <begin position="656"/>
        <end position="666"/>
    </location>
</feature>
<feature type="compositionally biased region" description="Low complexity" evidence="1">
    <location>
        <begin position="949"/>
        <end position="960"/>
    </location>
</feature>
<feature type="compositionally biased region" description="Polar residues" evidence="1">
    <location>
        <begin position="738"/>
        <end position="754"/>
    </location>
</feature>
<feature type="region of interest" description="Disordered" evidence="1">
    <location>
        <begin position="847"/>
        <end position="1008"/>
    </location>
</feature>
<dbReference type="Proteomes" id="UP000674318">
    <property type="component" value="Unassembled WGS sequence"/>
</dbReference>
<sequence>MYSGIDHHSRRYGYLGYGREAMHGYPQPPQPQYANTLTRHAPQHADWAESRPGRTPCKKDWWLHVLSDMRVVDSPRGINLDVEDEQADVMVELKRTALKDQTELSGEASTTAPDVRGASASSELMSDAQWLSETSVSTTCTAGAEGEVLWEKAGLTCRQKANPHERCDRQPQSPPPAQASLNATIQPGRHFYGVNYKTALNSEDESRSSSCSAARATLDSTSHKASSCRNQHPLEDNGAITRSLHDQPDDQPDNGPAWPGAHLDDSRILRRPPPNAAESEEDPDGEHTRKKEQCNADGRDGARSATRMQPVLRRYPNTHRYSIYDSQVLQSLPEATPEPGGPRPRPDNSDPYMIISEHTHGHVETDDTEDNHSDEDSVDGSSVSSPSSSSDTDDYYDSDGSETYDESEYSKTPPKWQSTLDYSALNEGAAARYSGSLPGAAIPGRCLHPEASTSLMPSVGLFIRSPAHPLRTTAANGDIRDNAKSLSSLDHCVAHAASATTALPVNENVTTPRNSVIVPTGVEDASRHSDAVDTLCITASAPVHAAHTAPVGAAYKMCSRRPSKQPGTATATVPLEAAKDTGPTPTQTRQTVSEQISKSHPVETPERSSGTRHIKSFSNTAVTTLSRSPCVSERQHCGSGDAVPVLHSTKLASEDPYSSQAATPTPTGERASSVSPCHPHPPSISKEKWATAKTQPQREGAMSTTPAIVVDVDVKMNAATDDKPIKAKELQAQSLPVTRNTLHTLTKPQGSVPASMSHGKKPRLFRHIHSTPHSKPCDTASGVDQANTPATSVTSHPSTESSQSPSARVASVTRPTEAGRSILANGGGEAWGVAAAAAVSTLKSVVQPHSSPFQNPTASNPISPSLAGGAPVLSEKPTLAAGTALPPAVNKTKVPAGPQSVENTTAETASTRPNGVATSAISSGGSRLGSAARLPQVPQKASAKPSLNTATTSTASKSTAGNKKLNTTTGASEKHDGVMAAPKTPLSRTAELACGPPATAGAVNHLGT</sequence>
<dbReference type="AlphaFoldDB" id="A0A836HVC6"/>
<dbReference type="KEGG" id="phet:94292005"/>
<feature type="compositionally biased region" description="Low complexity" evidence="1">
    <location>
        <begin position="379"/>
        <end position="390"/>
    </location>
</feature>
<name>A0A836HVC6_9TRYP</name>
<proteinExistence type="predicted"/>
<evidence type="ECO:0000313" key="2">
    <source>
        <dbReference type="EMBL" id="KAG5506472.1"/>
    </source>
</evidence>
<feature type="compositionally biased region" description="Basic and acidic residues" evidence="1">
    <location>
        <begin position="285"/>
        <end position="302"/>
    </location>
</feature>
<organism evidence="2 3">
    <name type="scientific">Porcisia hertigi</name>
    <dbReference type="NCBI Taxonomy" id="2761500"/>
    <lineage>
        <taxon>Eukaryota</taxon>
        <taxon>Discoba</taxon>
        <taxon>Euglenozoa</taxon>
        <taxon>Kinetoplastea</taxon>
        <taxon>Metakinetoplastina</taxon>
        <taxon>Trypanosomatida</taxon>
        <taxon>Trypanosomatidae</taxon>
        <taxon>Leishmaniinae</taxon>
        <taxon>Porcisia</taxon>
    </lineage>
</organism>
<feature type="compositionally biased region" description="Acidic residues" evidence="1">
    <location>
        <begin position="391"/>
        <end position="407"/>
    </location>
</feature>
<feature type="compositionally biased region" description="Low complexity" evidence="1">
    <location>
        <begin position="919"/>
        <end position="934"/>
    </location>
</feature>
<comment type="caution">
    <text evidence="2">The sequence shown here is derived from an EMBL/GenBank/DDBJ whole genome shotgun (WGS) entry which is preliminary data.</text>
</comment>
<evidence type="ECO:0000313" key="3">
    <source>
        <dbReference type="Proteomes" id="UP000674318"/>
    </source>
</evidence>
<protein>
    <submittedName>
        <fullName evidence="2">Uncharacterized protein</fullName>
    </submittedName>
</protein>
<gene>
    <name evidence="2" type="ORF">JKF63_05975</name>
</gene>
<feature type="compositionally biased region" description="Polar residues" evidence="1">
    <location>
        <begin position="220"/>
        <end position="230"/>
    </location>
</feature>
<feature type="compositionally biased region" description="Basic residues" evidence="1">
    <location>
        <begin position="758"/>
        <end position="772"/>
    </location>
</feature>
<feature type="compositionally biased region" description="Polar residues" evidence="1">
    <location>
        <begin position="692"/>
        <end position="703"/>
    </location>
</feature>
<feature type="region of interest" description="Disordered" evidence="1">
    <location>
        <begin position="23"/>
        <end position="52"/>
    </location>
</feature>
<keyword evidence="3" id="KW-1185">Reference proteome</keyword>
<feature type="region of interest" description="Disordered" evidence="1">
    <location>
        <begin position="560"/>
        <end position="703"/>
    </location>
</feature>
<feature type="region of interest" description="Disordered" evidence="1">
    <location>
        <begin position="161"/>
        <end position="180"/>
    </location>
</feature>
<feature type="compositionally biased region" description="Basic and acidic residues" evidence="1">
    <location>
        <begin position="357"/>
        <end position="375"/>
    </location>
</feature>
<feature type="region of interest" description="Disordered" evidence="1">
    <location>
        <begin position="220"/>
        <end position="415"/>
    </location>
</feature>
<feature type="compositionally biased region" description="Low complexity" evidence="1">
    <location>
        <begin position="791"/>
        <end position="806"/>
    </location>
</feature>
<feature type="compositionally biased region" description="Low complexity" evidence="1">
    <location>
        <begin position="877"/>
        <end position="888"/>
    </location>
</feature>
<feature type="compositionally biased region" description="Polar residues" evidence="1">
    <location>
        <begin position="583"/>
        <end position="598"/>
    </location>
</feature>